<comment type="caution">
    <text evidence="4">The sequence shown here is derived from an EMBL/GenBank/DDBJ whole genome shotgun (WGS) entry which is preliminary data.</text>
</comment>
<gene>
    <name evidence="4" type="ORF">LCGC14_0858860</name>
</gene>
<protein>
    <recommendedName>
        <fullName evidence="3">OB domain-containing protein</fullName>
    </recommendedName>
</protein>
<dbReference type="AlphaFoldDB" id="A0A0F9RSN9"/>
<dbReference type="PANTHER" id="PTHR22594">
    <property type="entry name" value="ASPARTYL/LYSYL-TRNA SYNTHETASE"/>
    <property type="match status" value="1"/>
</dbReference>
<dbReference type="Gene3D" id="3.30.930.10">
    <property type="entry name" value="Bira Bifunctional Protein, Domain 2"/>
    <property type="match status" value="1"/>
</dbReference>
<sequence length="152" mass="17422">MSYLIRNKNCADISEKNIGQDVIINGWVNKRRDHGGLIFLDVRDRSGLIQVVADPEVKDAFAVAHKLRSEYVIAVKGKVQIRPDGTENPELKTGKVEVAVEEIQLLSKSLALPFELEDADKVSEQLRLKYRFLDLRRDRLRSNLELRHQTVM</sequence>
<evidence type="ECO:0000256" key="1">
    <source>
        <dbReference type="ARBA" id="ARBA00022917"/>
    </source>
</evidence>
<dbReference type="CDD" id="cd04317">
    <property type="entry name" value="EcAspRS_like_N"/>
    <property type="match status" value="1"/>
</dbReference>
<keyword evidence="1" id="KW-0648">Protein biosynthesis</keyword>
<feature type="domain" description="OB" evidence="3">
    <location>
        <begin position="22"/>
        <end position="106"/>
    </location>
</feature>
<reference evidence="4" key="1">
    <citation type="journal article" date="2015" name="Nature">
        <title>Complex archaea that bridge the gap between prokaryotes and eukaryotes.</title>
        <authorList>
            <person name="Spang A."/>
            <person name="Saw J.H."/>
            <person name="Jorgensen S.L."/>
            <person name="Zaremba-Niedzwiedzka K."/>
            <person name="Martijn J."/>
            <person name="Lind A.E."/>
            <person name="van Eijk R."/>
            <person name="Schleper C."/>
            <person name="Guy L."/>
            <person name="Ettema T.J."/>
        </authorList>
    </citation>
    <scope>NUCLEOTIDE SEQUENCE</scope>
</reference>
<dbReference type="GO" id="GO:0003676">
    <property type="term" value="F:nucleic acid binding"/>
    <property type="evidence" value="ECO:0007669"/>
    <property type="project" value="InterPro"/>
</dbReference>
<proteinExistence type="predicted"/>
<dbReference type="GO" id="GO:0005524">
    <property type="term" value="F:ATP binding"/>
    <property type="evidence" value="ECO:0007669"/>
    <property type="project" value="UniProtKB-KW"/>
</dbReference>
<name>A0A0F9RSN9_9ZZZZ</name>
<dbReference type="Pfam" id="PF01336">
    <property type="entry name" value="tRNA_anti-codon"/>
    <property type="match status" value="1"/>
</dbReference>
<dbReference type="SUPFAM" id="SSF50249">
    <property type="entry name" value="Nucleic acid-binding proteins"/>
    <property type="match status" value="1"/>
</dbReference>
<evidence type="ECO:0000256" key="2">
    <source>
        <dbReference type="ARBA" id="ARBA00023146"/>
    </source>
</evidence>
<accession>A0A0F9RSN9</accession>
<dbReference type="InterPro" id="IPR012340">
    <property type="entry name" value="NA-bd_OB-fold"/>
</dbReference>
<dbReference type="GO" id="GO:0006422">
    <property type="term" value="P:aspartyl-tRNA aminoacylation"/>
    <property type="evidence" value="ECO:0007669"/>
    <property type="project" value="TreeGrafter"/>
</dbReference>
<dbReference type="PANTHER" id="PTHR22594:SF5">
    <property type="entry name" value="ASPARTATE--TRNA LIGASE, MITOCHONDRIAL"/>
    <property type="match status" value="1"/>
</dbReference>
<keyword evidence="2" id="KW-0030">Aminoacyl-tRNA synthetase</keyword>
<dbReference type="InterPro" id="IPR047089">
    <property type="entry name" value="Asp-tRNA-ligase_1_N"/>
</dbReference>
<feature type="non-terminal residue" evidence="4">
    <location>
        <position position="152"/>
    </location>
</feature>
<keyword evidence="2" id="KW-0436">Ligase</keyword>
<dbReference type="InterPro" id="IPR045864">
    <property type="entry name" value="aa-tRNA-synth_II/BPL/LPL"/>
</dbReference>
<evidence type="ECO:0000313" key="4">
    <source>
        <dbReference type="EMBL" id="KKN28006.1"/>
    </source>
</evidence>
<dbReference type="GO" id="GO:0004815">
    <property type="term" value="F:aspartate-tRNA ligase activity"/>
    <property type="evidence" value="ECO:0007669"/>
    <property type="project" value="TreeGrafter"/>
</dbReference>
<evidence type="ECO:0000259" key="3">
    <source>
        <dbReference type="Pfam" id="PF01336"/>
    </source>
</evidence>
<dbReference type="InterPro" id="IPR004365">
    <property type="entry name" value="NA-bd_OB_tRNA"/>
</dbReference>
<organism evidence="4">
    <name type="scientific">marine sediment metagenome</name>
    <dbReference type="NCBI Taxonomy" id="412755"/>
    <lineage>
        <taxon>unclassified sequences</taxon>
        <taxon>metagenomes</taxon>
        <taxon>ecological metagenomes</taxon>
    </lineage>
</organism>
<dbReference type="Gene3D" id="2.40.50.140">
    <property type="entry name" value="Nucleic acid-binding proteins"/>
    <property type="match status" value="1"/>
</dbReference>
<dbReference type="EMBL" id="LAZR01002598">
    <property type="protein sequence ID" value="KKN28006.1"/>
    <property type="molecule type" value="Genomic_DNA"/>
</dbReference>